<evidence type="ECO:0000256" key="1">
    <source>
        <dbReference type="SAM" id="SignalP"/>
    </source>
</evidence>
<organism evidence="2 3">
    <name type="scientific">Folsomia candida</name>
    <name type="common">Springtail</name>
    <dbReference type="NCBI Taxonomy" id="158441"/>
    <lineage>
        <taxon>Eukaryota</taxon>
        <taxon>Metazoa</taxon>
        <taxon>Ecdysozoa</taxon>
        <taxon>Arthropoda</taxon>
        <taxon>Hexapoda</taxon>
        <taxon>Collembola</taxon>
        <taxon>Entomobryomorpha</taxon>
        <taxon>Isotomoidea</taxon>
        <taxon>Isotomidae</taxon>
        <taxon>Proisotominae</taxon>
        <taxon>Folsomia</taxon>
    </lineage>
</organism>
<dbReference type="OrthoDB" id="8297527at2759"/>
<accession>A0A226EL30</accession>
<reference evidence="2 3" key="1">
    <citation type="submission" date="2015-12" db="EMBL/GenBank/DDBJ databases">
        <title>The genome of Folsomia candida.</title>
        <authorList>
            <person name="Faddeeva A."/>
            <person name="Derks M.F."/>
            <person name="Anvar Y."/>
            <person name="Smit S."/>
            <person name="Van Straalen N."/>
            <person name="Roelofs D."/>
        </authorList>
    </citation>
    <scope>NUCLEOTIDE SEQUENCE [LARGE SCALE GENOMIC DNA]</scope>
    <source>
        <strain evidence="2 3">VU population</strain>
        <tissue evidence="2">Whole body</tissue>
    </source>
</reference>
<evidence type="ECO:0000313" key="2">
    <source>
        <dbReference type="EMBL" id="OXA57441.1"/>
    </source>
</evidence>
<sequence>MMEVTTTKLSVILSIITVLHSTPSFSNELNPDTTTDVTTLHEILLKQATSFLISSFQSDPELVQEIDKKNHTTIYKFLGEDAILYERSLNDGKKEVVVLTSKEDKIPIKDRKCTYVLFKRNPSSFTYFGEVVFIRPSASENAVVIDDVPSLVEWTPFDDHWIPGRLPVRQFAMSCSSSILASCLFNASVLAENKSTYISSQVPFSQLKIPPKSSMAQLESLVFKSYNDSNITDVNYDCYLDIKLGSMESDTSVLNVTEILGETIKSILCMAAPLLCTLNTSVTTGILPFSGSKEDVVIGRRKRDAISPLSPYNYPGWKTQYMKIAKGSYTSRNPTKFYGFGNCPWNSSFRGDYVFKNSTGSSADDVINYYLTILRVHCISTINTLLKAVVKSGILSLNKAEKKFEVVSDHKYLTQGKLTTGELIHVVTAFEFSVFTEIYVSTINEPRKDNSTIYATSFTTPSGKLCSESISFFTTICLNYLTIVQDKAPLHLIYLTRSMLQNTQAIYFKLVQDSINLAQSCKDCNKDIELNFNDRLQLMALNQFIRKGLSPVEKGKVDVDDAFNEFYKDNESIIEKYVKLYT</sequence>
<feature type="signal peptide" evidence="1">
    <location>
        <begin position="1"/>
        <end position="21"/>
    </location>
</feature>
<evidence type="ECO:0000313" key="3">
    <source>
        <dbReference type="Proteomes" id="UP000198287"/>
    </source>
</evidence>
<dbReference type="Proteomes" id="UP000198287">
    <property type="component" value="Unassembled WGS sequence"/>
</dbReference>
<gene>
    <name evidence="2" type="ORF">Fcan01_06908</name>
</gene>
<comment type="caution">
    <text evidence="2">The sequence shown here is derived from an EMBL/GenBank/DDBJ whole genome shotgun (WGS) entry which is preliminary data.</text>
</comment>
<keyword evidence="3" id="KW-1185">Reference proteome</keyword>
<dbReference type="AlphaFoldDB" id="A0A226EL30"/>
<protein>
    <submittedName>
        <fullName evidence="2">Uncharacterized protein</fullName>
    </submittedName>
</protein>
<keyword evidence="1" id="KW-0732">Signal</keyword>
<name>A0A226EL30_FOLCA</name>
<feature type="chain" id="PRO_5012714225" evidence="1">
    <location>
        <begin position="22"/>
        <end position="582"/>
    </location>
</feature>
<dbReference type="EMBL" id="LNIX01000003">
    <property type="protein sequence ID" value="OXA57441.1"/>
    <property type="molecule type" value="Genomic_DNA"/>
</dbReference>
<proteinExistence type="predicted"/>